<evidence type="ECO:0000256" key="1">
    <source>
        <dbReference type="ARBA" id="ARBA00023015"/>
    </source>
</evidence>
<dbReference type="Proteomes" id="UP000196655">
    <property type="component" value="Unassembled WGS sequence"/>
</dbReference>
<dbReference type="RefSeq" id="WP_088151527.1">
    <property type="nucleotide sequence ID" value="NZ_NHON01000021.1"/>
</dbReference>
<evidence type="ECO:0000259" key="4">
    <source>
        <dbReference type="PROSITE" id="PS01124"/>
    </source>
</evidence>
<dbReference type="Pfam" id="PF12833">
    <property type="entry name" value="HTH_18"/>
    <property type="match status" value="1"/>
</dbReference>
<dbReference type="PROSITE" id="PS00041">
    <property type="entry name" value="HTH_ARAC_FAMILY_1"/>
    <property type="match status" value="1"/>
</dbReference>
<sequence length="299" mass="33101">MSDIQASPAAPIDIETYIDSGDFYAERHVPEPMGQAHWHDHVELNLLLAGGMTYLFNGTRISIGANRVHLFWAAVPHQVIAVEPTADLICVYLPFADFLALPVADAFKSGVMDGRFATMAAPDPIDPLLFQRWAAEWPEGSALRQQILREEVGLRVKRLSLDAVAPDAPADATPCEVETAEEAPRLANAGRRAIARVQAMTDHINAHFGEPVTVEAVAAAGGLHPTNAMAVFKRVLGMTIAQYIRRQRLSRAMMMLVDTDLSIAEIAFGCGYGSLSQFYEEFQRHCRSTPRQYRLKFRR</sequence>
<dbReference type="SUPFAM" id="SSF46689">
    <property type="entry name" value="Homeodomain-like"/>
    <property type="match status" value="2"/>
</dbReference>
<feature type="domain" description="HTH araC/xylS-type" evidence="4">
    <location>
        <begin position="198"/>
        <end position="296"/>
    </location>
</feature>
<dbReference type="OrthoDB" id="345413at2"/>
<dbReference type="STRING" id="1122125.GCA_000423185_01274"/>
<name>A0A211ZN70_9PROT</name>
<gene>
    <name evidence="5" type="ORF">BWR60_13365</name>
</gene>
<dbReference type="Gene3D" id="2.60.120.10">
    <property type="entry name" value="Jelly Rolls"/>
    <property type="match status" value="1"/>
</dbReference>
<dbReference type="PANTHER" id="PTHR46796">
    <property type="entry name" value="HTH-TYPE TRANSCRIPTIONAL ACTIVATOR RHAS-RELATED"/>
    <property type="match status" value="1"/>
</dbReference>
<reference evidence="6" key="1">
    <citation type="submission" date="2017-05" db="EMBL/GenBank/DDBJ databases">
        <authorList>
            <person name="Macchi M."/>
            <person name="Festa S."/>
            <person name="Coppotelli B.M."/>
            <person name="Morelli I.S."/>
        </authorList>
    </citation>
    <scope>NUCLEOTIDE SEQUENCE [LARGE SCALE GENOMIC DNA]</scope>
    <source>
        <strain evidence="6">I</strain>
    </source>
</reference>
<proteinExistence type="predicted"/>
<dbReference type="AlphaFoldDB" id="A0A211ZN70"/>
<organism evidence="5 6">
    <name type="scientific">Inquilinus limosus</name>
    <dbReference type="NCBI Taxonomy" id="171674"/>
    <lineage>
        <taxon>Bacteria</taxon>
        <taxon>Pseudomonadati</taxon>
        <taxon>Pseudomonadota</taxon>
        <taxon>Alphaproteobacteria</taxon>
        <taxon>Rhodospirillales</taxon>
        <taxon>Rhodospirillaceae</taxon>
        <taxon>Inquilinus</taxon>
    </lineage>
</organism>
<keyword evidence="6" id="KW-1185">Reference proteome</keyword>
<evidence type="ECO:0000256" key="3">
    <source>
        <dbReference type="ARBA" id="ARBA00023163"/>
    </source>
</evidence>
<comment type="caution">
    <text evidence="5">The sequence shown here is derived from an EMBL/GenBank/DDBJ whole genome shotgun (WGS) entry which is preliminary data.</text>
</comment>
<keyword evidence="3" id="KW-0804">Transcription</keyword>
<dbReference type="PROSITE" id="PS01124">
    <property type="entry name" value="HTH_ARAC_FAMILY_2"/>
    <property type="match status" value="1"/>
</dbReference>
<dbReference type="PANTHER" id="PTHR46796:SF6">
    <property type="entry name" value="ARAC SUBFAMILY"/>
    <property type="match status" value="1"/>
</dbReference>
<dbReference type="SUPFAM" id="SSF51182">
    <property type="entry name" value="RmlC-like cupins"/>
    <property type="match status" value="1"/>
</dbReference>
<evidence type="ECO:0000256" key="2">
    <source>
        <dbReference type="ARBA" id="ARBA00023125"/>
    </source>
</evidence>
<keyword evidence="1" id="KW-0805">Transcription regulation</keyword>
<dbReference type="InterPro" id="IPR014710">
    <property type="entry name" value="RmlC-like_jellyroll"/>
</dbReference>
<dbReference type="InterPro" id="IPR018062">
    <property type="entry name" value="HTH_AraC-typ_CS"/>
</dbReference>
<keyword evidence="2" id="KW-0238">DNA-binding</keyword>
<dbReference type="Gene3D" id="1.10.10.60">
    <property type="entry name" value="Homeodomain-like"/>
    <property type="match status" value="2"/>
</dbReference>
<accession>A0A211ZN70</accession>
<evidence type="ECO:0000313" key="6">
    <source>
        <dbReference type="Proteomes" id="UP000196655"/>
    </source>
</evidence>
<evidence type="ECO:0000313" key="5">
    <source>
        <dbReference type="EMBL" id="OWJ66636.1"/>
    </source>
</evidence>
<dbReference type="SMART" id="SM00342">
    <property type="entry name" value="HTH_ARAC"/>
    <property type="match status" value="1"/>
</dbReference>
<dbReference type="InterPro" id="IPR009057">
    <property type="entry name" value="Homeodomain-like_sf"/>
</dbReference>
<dbReference type="EMBL" id="NHON01000021">
    <property type="protein sequence ID" value="OWJ66636.1"/>
    <property type="molecule type" value="Genomic_DNA"/>
</dbReference>
<protein>
    <recommendedName>
        <fullName evidence="4">HTH araC/xylS-type domain-containing protein</fullName>
    </recommendedName>
</protein>
<dbReference type="GO" id="GO:0003700">
    <property type="term" value="F:DNA-binding transcription factor activity"/>
    <property type="evidence" value="ECO:0007669"/>
    <property type="project" value="InterPro"/>
</dbReference>
<dbReference type="InterPro" id="IPR018060">
    <property type="entry name" value="HTH_AraC"/>
</dbReference>
<dbReference type="InterPro" id="IPR011051">
    <property type="entry name" value="RmlC_Cupin_sf"/>
</dbReference>
<dbReference type="GO" id="GO:0043565">
    <property type="term" value="F:sequence-specific DNA binding"/>
    <property type="evidence" value="ECO:0007669"/>
    <property type="project" value="InterPro"/>
</dbReference>
<dbReference type="InterPro" id="IPR050204">
    <property type="entry name" value="AraC_XylS_family_regulators"/>
</dbReference>